<evidence type="ECO:0000313" key="3">
    <source>
        <dbReference type="Proteomes" id="UP000266273"/>
    </source>
</evidence>
<dbReference type="EMBL" id="QXDF01000002">
    <property type="protein sequence ID" value="RIA47814.1"/>
    <property type="molecule type" value="Genomic_DNA"/>
</dbReference>
<sequence length="248" mass="27639">MMSDKPLMPKATAVWLVDNTSLTFEQIADFCGLHELEVKGIADGQVAQGIKGMDPISTGQLTREEIAKAQEDPGYRMKLAKSRVQVPETKTKRRPKYTPVSRRHDRPNAIYWLLRNHPELRDSQIMRLVGTTKPTIQSIRDRTHWNMPNLQPQDPVTLGLCKQMDLDAEVQKAAKRAEAEKVETGAPASPDASLKPIEDTPAQSEQSVFGSVESEAKPAEAEEEDAEELAERAFANFESGETAEDESR</sequence>
<accession>A0A397PP50</accession>
<evidence type="ECO:0000313" key="2">
    <source>
        <dbReference type="EMBL" id="RIA47814.1"/>
    </source>
</evidence>
<dbReference type="AlphaFoldDB" id="A0A397PP50"/>
<evidence type="ECO:0008006" key="4">
    <source>
        <dbReference type="Google" id="ProtNLM"/>
    </source>
</evidence>
<comment type="caution">
    <text evidence="2">The sequence shown here is derived from an EMBL/GenBank/DDBJ whole genome shotgun (WGS) entry which is preliminary data.</text>
</comment>
<gene>
    <name evidence="2" type="ORF">BXY53_2382</name>
</gene>
<evidence type="ECO:0000256" key="1">
    <source>
        <dbReference type="SAM" id="MobiDB-lite"/>
    </source>
</evidence>
<dbReference type="Pfam" id="PF06242">
    <property type="entry name" value="TrcR"/>
    <property type="match status" value="1"/>
</dbReference>
<reference evidence="2 3" key="1">
    <citation type="submission" date="2018-08" db="EMBL/GenBank/DDBJ databases">
        <title>Genomic Encyclopedia of Archaeal and Bacterial Type Strains, Phase II (KMG-II): from individual species to whole genera.</title>
        <authorList>
            <person name="Goeker M."/>
        </authorList>
    </citation>
    <scope>NUCLEOTIDE SEQUENCE [LARGE SCALE GENOMIC DNA]</scope>
    <source>
        <strain evidence="2 3">DSM 5002</strain>
    </source>
</reference>
<feature type="region of interest" description="Disordered" evidence="1">
    <location>
        <begin position="175"/>
        <end position="248"/>
    </location>
</feature>
<dbReference type="Proteomes" id="UP000266273">
    <property type="component" value="Unassembled WGS sequence"/>
</dbReference>
<proteinExistence type="predicted"/>
<dbReference type="InterPro" id="IPR010421">
    <property type="entry name" value="TrcR"/>
</dbReference>
<keyword evidence="3" id="KW-1185">Reference proteome</keyword>
<protein>
    <recommendedName>
        <fullName evidence="4">Cytoplasmic protein</fullName>
    </recommendedName>
</protein>
<name>A0A397PP50_9HYPH</name>
<organism evidence="2 3">
    <name type="scientific">Dichotomicrobium thermohalophilum</name>
    <dbReference type="NCBI Taxonomy" id="933063"/>
    <lineage>
        <taxon>Bacteria</taxon>
        <taxon>Pseudomonadati</taxon>
        <taxon>Pseudomonadota</taxon>
        <taxon>Alphaproteobacteria</taxon>
        <taxon>Hyphomicrobiales</taxon>
        <taxon>Hyphomicrobiaceae</taxon>
        <taxon>Dichotomicrobium</taxon>
    </lineage>
</organism>